<evidence type="ECO:0000256" key="3">
    <source>
        <dbReference type="ARBA" id="ARBA00022833"/>
    </source>
</evidence>
<feature type="domain" description="CENP-V/GFA" evidence="5">
    <location>
        <begin position="6"/>
        <end position="118"/>
    </location>
</feature>
<keyword evidence="3" id="KW-0862">Zinc</keyword>
<dbReference type="Proteomes" id="UP001165396">
    <property type="component" value="Unassembled WGS sequence"/>
</dbReference>
<dbReference type="PANTHER" id="PTHR33337">
    <property type="entry name" value="GFA DOMAIN-CONTAINING PROTEIN"/>
    <property type="match status" value="1"/>
</dbReference>
<evidence type="ECO:0000256" key="4">
    <source>
        <dbReference type="ARBA" id="ARBA00023239"/>
    </source>
</evidence>
<keyword evidence="2" id="KW-0479">Metal-binding</keyword>
<dbReference type="Gene3D" id="3.90.1590.10">
    <property type="entry name" value="glutathione-dependent formaldehyde- activating enzyme (gfa)"/>
    <property type="match status" value="1"/>
</dbReference>
<protein>
    <submittedName>
        <fullName evidence="6">GFA family protein</fullName>
    </submittedName>
</protein>
<name>A0ABT1Z0W8_9RHOB</name>
<accession>A0ABT1Z0W8</accession>
<evidence type="ECO:0000313" key="6">
    <source>
        <dbReference type="EMBL" id="MCR8826762.1"/>
    </source>
</evidence>
<evidence type="ECO:0000256" key="1">
    <source>
        <dbReference type="ARBA" id="ARBA00005495"/>
    </source>
</evidence>
<dbReference type="SUPFAM" id="SSF51316">
    <property type="entry name" value="Mss4-like"/>
    <property type="match status" value="1"/>
</dbReference>
<dbReference type="EMBL" id="JANKJG010000006">
    <property type="protein sequence ID" value="MCR8826762.1"/>
    <property type="molecule type" value="Genomic_DNA"/>
</dbReference>
<comment type="similarity">
    <text evidence="1">Belongs to the Gfa family.</text>
</comment>
<sequence>MSAEQINGQCLCGAVTVSATVTDPVLRACHCDMCRALTSGMFVSLTTDAGSLRFSGPITTYTSSEWANRGFCGTCGSTLFYEIPAAAERNVAAGLFKNAANAPLTVEFFADMCPQGYTLAGDHRRLSTPETIAMFAPVEGDDQ</sequence>
<proteinExistence type="inferred from homology"/>
<dbReference type="InterPro" id="IPR011057">
    <property type="entry name" value="Mss4-like_sf"/>
</dbReference>
<keyword evidence="4" id="KW-0456">Lyase</keyword>
<dbReference type="InterPro" id="IPR006913">
    <property type="entry name" value="CENP-V/GFA"/>
</dbReference>
<evidence type="ECO:0000256" key="2">
    <source>
        <dbReference type="ARBA" id="ARBA00022723"/>
    </source>
</evidence>
<gene>
    <name evidence="6" type="ORF">NTA49_09460</name>
</gene>
<dbReference type="RefSeq" id="WP_258294492.1">
    <property type="nucleotide sequence ID" value="NZ_JANKJG010000006.1"/>
</dbReference>
<dbReference type="PANTHER" id="PTHR33337:SF40">
    <property type="entry name" value="CENP-V_GFA DOMAIN-CONTAINING PROTEIN-RELATED"/>
    <property type="match status" value="1"/>
</dbReference>
<keyword evidence="7" id="KW-1185">Reference proteome</keyword>
<evidence type="ECO:0000259" key="5">
    <source>
        <dbReference type="PROSITE" id="PS51891"/>
    </source>
</evidence>
<dbReference type="PROSITE" id="PS51891">
    <property type="entry name" value="CENP_V_GFA"/>
    <property type="match status" value="1"/>
</dbReference>
<comment type="caution">
    <text evidence="6">The sequence shown here is derived from an EMBL/GenBank/DDBJ whole genome shotgun (WGS) entry which is preliminary data.</text>
</comment>
<organism evidence="6 7">
    <name type="scientific">Pseudosulfitobacter koreensis</name>
    <dbReference type="NCBI Taxonomy" id="2968472"/>
    <lineage>
        <taxon>Bacteria</taxon>
        <taxon>Pseudomonadati</taxon>
        <taxon>Pseudomonadota</taxon>
        <taxon>Alphaproteobacteria</taxon>
        <taxon>Rhodobacterales</taxon>
        <taxon>Roseobacteraceae</taxon>
        <taxon>Pseudosulfitobacter</taxon>
    </lineage>
</organism>
<evidence type="ECO:0000313" key="7">
    <source>
        <dbReference type="Proteomes" id="UP001165396"/>
    </source>
</evidence>
<reference evidence="6" key="1">
    <citation type="submission" date="2022-07" db="EMBL/GenBank/DDBJ databases">
        <title>Pseudosulfitobacter sp. strain AP-MA-4, whole genome sequence.</title>
        <authorList>
            <person name="Jiang Y."/>
        </authorList>
    </citation>
    <scope>NUCLEOTIDE SEQUENCE</scope>
    <source>
        <strain evidence="6">AP-MA-4</strain>
    </source>
</reference>
<dbReference type="Pfam" id="PF04828">
    <property type="entry name" value="GFA"/>
    <property type="match status" value="1"/>
</dbReference>